<dbReference type="EMBL" id="QHHQ01000004">
    <property type="protein sequence ID" value="RAI00337.1"/>
    <property type="molecule type" value="Genomic_DNA"/>
</dbReference>
<proteinExistence type="predicted"/>
<dbReference type="PANTHER" id="PTHR38431:SF1">
    <property type="entry name" value="BLL2305 PROTEIN"/>
    <property type="match status" value="1"/>
</dbReference>
<dbReference type="NCBIfam" id="TIGR01764">
    <property type="entry name" value="excise"/>
    <property type="match status" value="1"/>
</dbReference>
<organism evidence="3 4">
    <name type="scientific">Acuticoccus sediminis</name>
    <dbReference type="NCBI Taxonomy" id="2184697"/>
    <lineage>
        <taxon>Bacteria</taxon>
        <taxon>Pseudomonadati</taxon>
        <taxon>Pseudomonadota</taxon>
        <taxon>Alphaproteobacteria</taxon>
        <taxon>Hyphomicrobiales</taxon>
        <taxon>Amorphaceae</taxon>
        <taxon>Acuticoccus</taxon>
    </lineage>
</organism>
<dbReference type="GO" id="GO:0003677">
    <property type="term" value="F:DNA binding"/>
    <property type="evidence" value="ECO:0007669"/>
    <property type="project" value="InterPro"/>
</dbReference>
<comment type="caution">
    <text evidence="3">The sequence shown here is derived from an EMBL/GenBank/DDBJ whole genome shotgun (WGS) entry which is preliminary data.</text>
</comment>
<dbReference type="OrthoDB" id="9805928at2"/>
<dbReference type="InterPro" id="IPR024370">
    <property type="entry name" value="PBP_domain"/>
</dbReference>
<dbReference type="RefSeq" id="WP_111349136.1">
    <property type="nucleotide sequence ID" value="NZ_JAIWKD010000007.1"/>
</dbReference>
<dbReference type="Gene3D" id="3.40.190.10">
    <property type="entry name" value="Periplasmic binding protein-like II"/>
    <property type="match status" value="1"/>
</dbReference>
<evidence type="ECO:0000313" key="3">
    <source>
        <dbReference type="EMBL" id="RAI00337.1"/>
    </source>
</evidence>
<dbReference type="Pfam" id="PF12727">
    <property type="entry name" value="PBP_like"/>
    <property type="match status" value="1"/>
</dbReference>
<feature type="domain" description="PBP" evidence="1">
    <location>
        <begin position="87"/>
        <end position="263"/>
    </location>
</feature>
<dbReference type="InterPro" id="IPR010093">
    <property type="entry name" value="SinI_DNA-bd"/>
</dbReference>
<dbReference type="SUPFAM" id="SSF53850">
    <property type="entry name" value="Periplasmic binding protein-like II"/>
    <property type="match status" value="1"/>
</dbReference>
<protein>
    <submittedName>
        <fullName evidence="3">Excisionase</fullName>
    </submittedName>
</protein>
<evidence type="ECO:0000313" key="4">
    <source>
        <dbReference type="Proteomes" id="UP000249590"/>
    </source>
</evidence>
<reference evidence="3 4" key="1">
    <citation type="submission" date="2018-05" db="EMBL/GenBank/DDBJ databases">
        <title>Acuticoccus sediminis sp. nov., isolated from deep-sea sediment of Indian Ocean.</title>
        <authorList>
            <person name="Liu X."/>
            <person name="Lai Q."/>
            <person name="Du Y."/>
            <person name="Sun F."/>
            <person name="Zhang X."/>
            <person name="Wang S."/>
            <person name="Shao Z."/>
        </authorList>
    </citation>
    <scope>NUCLEOTIDE SEQUENCE [LARGE SCALE GENOMIC DNA]</scope>
    <source>
        <strain evidence="3 4">PTG4-2</strain>
    </source>
</reference>
<evidence type="ECO:0000259" key="1">
    <source>
        <dbReference type="Pfam" id="PF12727"/>
    </source>
</evidence>
<sequence length="291" mass="31477">MERETKAPVYLTTREVADLLRVKERKVYELAAAGEIPHRRVTGKLLFPKDEIDAWISGEPVGTRQAERPAVVVGSHDPLLDWALRESRSGLAALLDGSGDGLERFLRGEAALAAMHVPEDEGWNIETVAAARPTNVVLIAFARRRQGLIHSSAATGPLSGFADLAGRRVVLRQPGSGTRSLHDRLCEEAGVAGSIVAHETVARTETDAAATVYAGDADAALGLEAVARQFRLDFLPLVEERFDLLVDRHAYFTPPVQQLMAFCRTPAFAAKADAMGGYDVSEVGTVRWLSA</sequence>
<dbReference type="InterPro" id="IPR041657">
    <property type="entry name" value="HTH_17"/>
</dbReference>
<dbReference type="PANTHER" id="PTHR38431">
    <property type="entry name" value="BLL2305 PROTEIN"/>
    <property type="match status" value="1"/>
</dbReference>
<keyword evidence="4" id="KW-1185">Reference proteome</keyword>
<accession>A0A8B2NXA7</accession>
<dbReference type="Proteomes" id="UP000249590">
    <property type="component" value="Unassembled WGS sequence"/>
</dbReference>
<name>A0A8B2NXA7_9HYPH</name>
<gene>
    <name evidence="3" type="ORF">DLJ53_21045</name>
</gene>
<feature type="domain" description="Helix-turn-helix" evidence="2">
    <location>
        <begin position="10"/>
        <end position="57"/>
    </location>
</feature>
<evidence type="ECO:0000259" key="2">
    <source>
        <dbReference type="Pfam" id="PF12728"/>
    </source>
</evidence>
<dbReference type="Pfam" id="PF12728">
    <property type="entry name" value="HTH_17"/>
    <property type="match status" value="1"/>
</dbReference>
<dbReference type="AlphaFoldDB" id="A0A8B2NXA7"/>